<comment type="caution">
    <text evidence="2">The sequence shown here is derived from an EMBL/GenBank/DDBJ whole genome shotgun (WGS) entry which is preliminary data.</text>
</comment>
<reference evidence="2 3" key="1">
    <citation type="submission" date="2014-04" db="EMBL/GenBank/DDBJ databases">
        <title>Draft genome sequence of Hydrogenovibrio marinus MH-110, a model organism for aerobic H2 metabolism.</title>
        <authorList>
            <person name="Cha H.J."/>
            <person name="Jo B.H."/>
            <person name="Hwang B.H."/>
        </authorList>
    </citation>
    <scope>NUCLEOTIDE SEQUENCE [LARGE SCALE GENOMIC DNA]</scope>
    <source>
        <strain evidence="2 3">MH-110</strain>
    </source>
</reference>
<keyword evidence="3" id="KW-1185">Reference proteome</keyword>
<evidence type="ECO:0000256" key="1">
    <source>
        <dbReference type="SAM" id="Phobius"/>
    </source>
</evidence>
<dbReference type="AlphaFoldDB" id="A0A066ZY72"/>
<keyword evidence="1" id="KW-0812">Transmembrane</keyword>
<keyword evidence="1" id="KW-0472">Membrane</keyword>
<dbReference type="Pfam" id="PF04341">
    <property type="entry name" value="DUF485"/>
    <property type="match status" value="1"/>
</dbReference>
<dbReference type="PANTHER" id="PTHR38598:SF1">
    <property type="entry name" value="INNER MEMBRANE PROTEIN YJCH"/>
    <property type="match status" value="1"/>
</dbReference>
<organism evidence="2 3">
    <name type="scientific">Hydrogenovibrio marinus</name>
    <dbReference type="NCBI Taxonomy" id="28885"/>
    <lineage>
        <taxon>Bacteria</taxon>
        <taxon>Pseudomonadati</taxon>
        <taxon>Pseudomonadota</taxon>
        <taxon>Gammaproteobacteria</taxon>
        <taxon>Thiotrichales</taxon>
        <taxon>Piscirickettsiaceae</taxon>
        <taxon>Hydrogenovibrio</taxon>
    </lineage>
</organism>
<dbReference type="EMBL" id="JMIU01000001">
    <property type="protein sequence ID" value="KDN95065.1"/>
    <property type="molecule type" value="Genomic_DNA"/>
</dbReference>
<dbReference type="Proteomes" id="UP000027341">
    <property type="component" value="Unassembled WGS sequence"/>
</dbReference>
<feature type="transmembrane region" description="Helical" evidence="1">
    <location>
        <begin position="25"/>
        <end position="46"/>
    </location>
</feature>
<dbReference type="STRING" id="28885.EI16_01770"/>
<dbReference type="GO" id="GO:0005886">
    <property type="term" value="C:plasma membrane"/>
    <property type="evidence" value="ECO:0007669"/>
    <property type="project" value="TreeGrafter"/>
</dbReference>
<dbReference type="InterPro" id="IPR052959">
    <property type="entry name" value="Inner_membrane_assoc"/>
</dbReference>
<evidence type="ECO:0000313" key="3">
    <source>
        <dbReference type="Proteomes" id="UP000027341"/>
    </source>
</evidence>
<dbReference type="RefSeq" id="WP_029908807.1">
    <property type="nucleotide sequence ID" value="NZ_AP020335.1"/>
</dbReference>
<protein>
    <submittedName>
        <fullName evidence="2">Membrane protein</fullName>
    </submittedName>
</protein>
<gene>
    <name evidence="2" type="ORF">EI16_01770</name>
</gene>
<accession>A0A066ZY72</accession>
<dbReference type="InterPro" id="IPR007436">
    <property type="entry name" value="DUF485"/>
</dbReference>
<dbReference type="PANTHER" id="PTHR38598">
    <property type="entry name" value="INNER MEMBRANE PROTEIN YJCH"/>
    <property type="match status" value="1"/>
</dbReference>
<proteinExistence type="predicted"/>
<keyword evidence="1" id="KW-1133">Transmembrane helix</keyword>
<evidence type="ECO:0000313" key="2">
    <source>
        <dbReference type="EMBL" id="KDN95065.1"/>
    </source>
</evidence>
<feature type="transmembrane region" description="Helical" evidence="1">
    <location>
        <begin position="58"/>
        <end position="82"/>
    </location>
</feature>
<name>A0A066ZY72_HYDMR</name>
<sequence length="101" mass="11460">MEQSKIEKIKSLPQYHQLVKERSSLAWKLSIAMLVVYYGYILLLAFDPAFFTQIVSGQYVSIGFPVGVGIIIFAFLLTGYYVKKANSDFDELTAQIKKEAE</sequence>